<dbReference type="EMBL" id="CADEAL010003984">
    <property type="protein sequence ID" value="CAB1448631.1"/>
    <property type="molecule type" value="Genomic_DNA"/>
</dbReference>
<dbReference type="AlphaFoldDB" id="A0A9N7Z4K5"/>
<name>A0A9N7Z4K5_PLEPL</name>
<keyword evidence="2" id="KW-1185">Reference proteome</keyword>
<protein>
    <submittedName>
        <fullName evidence="1">Uncharacterized protein</fullName>
    </submittedName>
</protein>
<sequence>MEVESECLHHSLKSNMMNIELAPFAFLGNFSFSLCDAFVTSLTWPEGPSERNQHPGLYILRISLQQQSHDKGFGGIPFHLLWGKDHNIPKSERTRLCYTV</sequence>
<organism evidence="1 2">
    <name type="scientific">Pleuronectes platessa</name>
    <name type="common">European plaice</name>
    <dbReference type="NCBI Taxonomy" id="8262"/>
    <lineage>
        <taxon>Eukaryota</taxon>
        <taxon>Metazoa</taxon>
        <taxon>Chordata</taxon>
        <taxon>Craniata</taxon>
        <taxon>Vertebrata</taxon>
        <taxon>Euteleostomi</taxon>
        <taxon>Actinopterygii</taxon>
        <taxon>Neopterygii</taxon>
        <taxon>Teleostei</taxon>
        <taxon>Neoteleostei</taxon>
        <taxon>Acanthomorphata</taxon>
        <taxon>Carangaria</taxon>
        <taxon>Pleuronectiformes</taxon>
        <taxon>Pleuronectoidei</taxon>
        <taxon>Pleuronectidae</taxon>
        <taxon>Pleuronectes</taxon>
    </lineage>
</organism>
<comment type="caution">
    <text evidence="1">The sequence shown here is derived from an EMBL/GenBank/DDBJ whole genome shotgun (WGS) entry which is preliminary data.</text>
</comment>
<accession>A0A9N7Z4K5</accession>
<evidence type="ECO:0000313" key="2">
    <source>
        <dbReference type="Proteomes" id="UP001153269"/>
    </source>
</evidence>
<gene>
    <name evidence="1" type="ORF">PLEPLA_LOCUS36281</name>
</gene>
<evidence type="ECO:0000313" key="1">
    <source>
        <dbReference type="EMBL" id="CAB1448631.1"/>
    </source>
</evidence>
<dbReference type="Proteomes" id="UP001153269">
    <property type="component" value="Unassembled WGS sequence"/>
</dbReference>
<reference evidence="1" key="1">
    <citation type="submission" date="2020-03" db="EMBL/GenBank/DDBJ databases">
        <authorList>
            <person name="Weist P."/>
        </authorList>
    </citation>
    <scope>NUCLEOTIDE SEQUENCE</scope>
</reference>
<proteinExistence type="predicted"/>